<evidence type="ECO:0000256" key="1">
    <source>
        <dbReference type="ARBA" id="ARBA00022801"/>
    </source>
</evidence>
<dbReference type="PROSITE" id="PS51635">
    <property type="entry name" value="PNPLA"/>
    <property type="match status" value="1"/>
</dbReference>
<evidence type="ECO:0000259" key="6">
    <source>
        <dbReference type="PROSITE" id="PS51635"/>
    </source>
</evidence>
<dbReference type="InterPro" id="IPR016035">
    <property type="entry name" value="Acyl_Trfase/lysoPLipase"/>
</dbReference>
<evidence type="ECO:0000256" key="4">
    <source>
        <dbReference type="PROSITE-ProRule" id="PRU01161"/>
    </source>
</evidence>
<feature type="domain" description="PNPLA" evidence="6">
    <location>
        <begin position="45"/>
        <end position="204"/>
    </location>
</feature>
<keyword evidence="1 4" id="KW-0378">Hydrolase</keyword>
<dbReference type="AlphaFoldDB" id="A0A927JF79"/>
<dbReference type="InterPro" id="IPR002641">
    <property type="entry name" value="PNPLA_dom"/>
</dbReference>
<feature type="region of interest" description="Disordered" evidence="5">
    <location>
        <begin position="1"/>
        <end position="21"/>
    </location>
</feature>
<dbReference type="EMBL" id="JACYWE010000010">
    <property type="protein sequence ID" value="MBD8507807.1"/>
    <property type="molecule type" value="Genomic_DNA"/>
</dbReference>
<dbReference type="RefSeq" id="WP_192040255.1">
    <property type="nucleotide sequence ID" value="NZ_JACYWE010000010.1"/>
</dbReference>
<evidence type="ECO:0000313" key="7">
    <source>
        <dbReference type="EMBL" id="MBD8507807.1"/>
    </source>
</evidence>
<dbReference type="Proteomes" id="UP000642993">
    <property type="component" value="Unassembled WGS sequence"/>
</dbReference>
<evidence type="ECO:0000256" key="2">
    <source>
        <dbReference type="ARBA" id="ARBA00022963"/>
    </source>
</evidence>
<dbReference type="PANTHER" id="PTHR14226:SF29">
    <property type="entry name" value="NEUROPATHY TARGET ESTERASE SWS"/>
    <property type="match status" value="1"/>
</dbReference>
<evidence type="ECO:0000256" key="5">
    <source>
        <dbReference type="SAM" id="MobiDB-lite"/>
    </source>
</evidence>
<proteinExistence type="predicted"/>
<dbReference type="Gene3D" id="3.40.1090.10">
    <property type="entry name" value="Cytosolic phospholipase A2 catalytic domain"/>
    <property type="match status" value="1"/>
</dbReference>
<keyword evidence="3 4" id="KW-0443">Lipid metabolism</keyword>
<feature type="active site" description="Proton acceptor" evidence="4">
    <location>
        <position position="191"/>
    </location>
</feature>
<dbReference type="GO" id="GO:0016787">
    <property type="term" value="F:hydrolase activity"/>
    <property type="evidence" value="ECO:0007669"/>
    <property type="project" value="UniProtKB-UniRule"/>
</dbReference>
<organism evidence="7 8">
    <name type="scientific">Lolliginicoccus lacisalsi</name>
    <dbReference type="NCBI Taxonomy" id="2742202"/>
    <lineage>
        <taxon>Bacteria</taxon>
        <taxon>Bacillati</taxon>
        <taxon>Actinomycetota</taxon>
        <taxon>Actinomycetes</taxon>
        <taxon>Mycobacteriales</taxon>
        <taxon>Hoyosellaceae</taxon>
        <taxon>Lolliginicoccus</taxon>
    </lineage>
</organism>
<evidence type="ECO:0000256" key="3">
    <source>
        <dbReference type="ARBA" id="ARBA00023098"/>
    </source>
</evidence>
<keyword evidence="8" id="KW-1185">Reference proteome</keyword>
<accession>A0A927JF79</accession>
<reference evidence="7" key="1">
    <citation type="submission" date="2020-09" db="EMBL/GenBank/DDBJ databases">
        <title>Hoyosella lacisalsi sp. nov., a halotolerant actinobacterium isolated from soil of Lake Gudzhirganskoe.</title>
        <authorList>
            <person name="Yang Q."/>
            <person name="Guo P.Y."/>
            <person name="Liu S.W."/>
            <person name="Li F.N."/>
            <person name="Sun C.H."/>
        </authorList>
    </citation>
    <scope>NUCLEOTIDE SEQUENCE</scope>
    <source>
        <strain evidence="7">G463</strain>
    </source>
</reference>
<dbReference type="Pfam" id="PF01734">
    <property type="entry name" value="Patatin"/>
    <property type="match status" value="1"/>
</dbReference>
<protein>
    <submittedName>
        <fullName evidence="7">Patatin-like phospholipase family protein</fullName>
    </submittedName>
</protein>
<comment type="caution">
    <text evidence="7">The sequence shown here is derived from an EMBL/GenBank/DDBJ whole genome shotgun (WGS) entry which is preliminary data.</text>
</comment>
<feature type="short sequence motif" description="GXSXG" evidence="4">
    <location>
        <begin position="76"/>
        <end position="80"/>
    </location>
</feature>
<name>A0A927JF79_9ACTN</name>
<dbReference type="InterPro" id="IPR050301">
    <property type="entry name" value="NTE"/>
</dbReference>
<dbReference type="PANTHER" id="PTHR14226">
    <property type="entry name" value="NEUROPATHY TARGET ESTERASE/SWISS CHEESE D.MELANOGASTER"/>
    <property type="match status" value="1"/>
</dbReference>
<dbReference type="SUPFAM" id="SSF52151">
    <property type="entry name" value="FabD/lysophospholipase-like"/>
    <property type="match status" value="1"/>
</dbReference>
<feature type="active site" description="Nucleophile" evidence="4">
    <location>
        <position position="78"/>
    </location>
</feature>
<feature type="short sequence motif" description="DGA/G" evidence="4">
    <location>
        <begin position="191"/>
        <end position="193"/>
    </location>
</feature>
<keyword evidence="2 4" id="KW-0442">Lipid degradation</keyword>
<evidence type="ECO:0000313" key="8">
    <source>
        <dbReference type="Proteomes" id="UP000642993"/>
    </source>
</evidence>
<sequence length="304" mass="31344">MSDPTPAAWPAPFGAAERSHRAALPRPVPHRGAARSAGSAPVIGLALGGGAAFGAAHVGVLAALEDMGVPIDVVVGTSAGALIGAGYAAGLPVSRLDKIIRSAVWRDFGRVTVPRKLGVLDPEVLERAIARFAEDRDIEALPRRFAAVATDLRTLAPYLLDTGPVPTALLATIAVPGLFPPVRVGEALLIDGAFSSNVPTWGARLLGADRVITVRLTPERTMRPMALLRQAMGGFDDEAPDVLIMPDTTKHSRWKAAGVPALIEAGREATEAVADEIRAIAGLERPAMAEKAGSASPAAGTPGA</sequence>
<comment type="caution">
    <text evidence="4">Lacks conserved residue(s) required for the propagation of feature annotation.</text>
</comment>
<gene>
    <name evidence="7" type="ORF">HT102_15060</name>
</gene>
<dbReference type="GO" id="GO:0016042">
    <property type="term" value="P:lipid catabolic process"/>
    <property type="evidence" value="ECO:0007669"/>
    <property type="project" value="UniProtKB-UniRule"/>
</dbReference>